<protein>
    <submittedName>
        <fullName evidence="2">Uncharacterized protein</fullName>
    </submittedName>
</protein>
<dbReference type="Proteomes" id="UP000266841">
    <property type="component" value="Unassembled WGS sequence"/>
</dbReference>
<keyword evidence="3" id="KW-1185">Reference proteome</keyword>
<reference evidence="2 3" key="1">
    <citation type="journal article" date="2012" name="Genome Biol.">
        <title>Genome and low-iron response of an oceanic diatom adapted to chronic iron limitation.</title>
        <authorList>
            <person name="Lommer M."/>
            <person name="Specht M."/>
            <person name="Roy A.S."/>
            <person name="Kraemer L."/>
            <person name="Andreson R."/>
            <person name="Gutowska M.A."/>
            <person name="Wolf J."/>
            <person name="Bergner S.V."/>
            <person name="Schilhabel M.B."/>
            <person name="Klostermeier U.C."/>
            <person name="Beiko R.G."/>
            <person name="Rosenstiel P."/>
            <person name="Hippler M."/>
            <person name="Laroche J."/>
        </authorList>
    </citation>
    <scope>NUCLEOTIDE SEQUENCE [LARGE SCALE GENOMIC DNA]</scope>
    <source>
        <strain evidence="2 3">CCMP1005</strain>
    </source>
</reference>
<feature type="compositionally biased region" description="Polar residues" evidence="1">
    <location>
        <begin position="380"/>
        <end position="399"/>
    </location>
</feature>
<feature type="compositionally biased region" description="Basic and acidic residues" evidence="1">
    <location>
        <begin position="176"/>
        <end position="193"/>
    </location>
</feature>
<feature type="compositionally biased region" description="Polar residues" evidence="1">
    <location>
        <begin position="323"/>
        <end position="337"/>
    </location>
</feature>
<feature type="compositionally biased region" description="Low complexity" evidence="1">
    <location>
        <begin position="158"/>
        <end position="167"/>
    </location>
</feature>
<organism evidence="2 3">
    <name type="scientific">Thalassiosira oceanica</name>
    <name type="common">Marine diatom</name>
    <dbReference type="NCBI Taxonomy" id="159749"/>
    <lineage>
        <taxon>Eukaryota</taxon>
        <taxon>Sar</taxon>
        <taxon>Stramenopiles</taxon>
        <taxon>Ochrophyta</taxon>
        <taxon>Bacillariophyta</taxon>
        <taxon>Coscinodiscophyceae</taxon>
        <taxon>Thalassiosirophycidae</taxon>
        <taxon>Thalassiosirales</taxon>
        <taxon>Thalassiosiraceae</taxon>
        <taxon>Thalassiosira</taxon>
    </lineage>
</organism>
<feature type="compositionally biased region" description="Basic and acidic residues" evidence="1">
    <location>
        <begin position="434"/>
        <end position="443"/>
    </location>
</feature>
<feature type="region of interest" description="Disordered" evidence="1">
    <location>
        <begin position="82"/>
        <end position="199"/>
    </location>
</feature>
<dbReference type="EMBL" id="AGNL01002068">
    <property type="protein sequence ID" value="EJK76512.1"/>
    <property type="molecule type" value="Genomic_DNA"/>
</dbReference>
<comment type="caution">
    <text evidence="2">The sequence shown here is derived from an EMBL/GenBank/DDBJ whole genome shotgun (WGS) entry which is preliminary data.</text>
</comment>
<feature type="compositionally biased region" description="Basic and acidic residues" evidence="1">
    <location>
        <begin position="12"/>
        <end position="31"/>
    </location>
</feature>
<feature type="region of interest" description="Disordered" evidence="1">
    <location>
        <begin position="1"/>
        <end position="41"/>
    </location>
</feature>
<feature type="compositionally biased region" description="Polar residues" evidence="1">
    <location>
        <begin position="298"/>
        <end position="316"/>
    </location>
</feature>
<proteinExistence type="predicted"/>
<evidence type="ECO:0000256" key="1">
    <source>
        <dbReference type="SAM" id="MobiDB-lite"/>
    </source>
</evidence>
<feature type="region of interest" description="Disordered" evidence="1">
    <location>
        <begin position="268"/>
        <end position="459"/>
    </location>
</feature>
<accession>K0TQR6</accession>
<dbReference type="AlphaFoldDB" id="K0TQR6"/>
<feature type="compositionally biased region" description="Acidic residues" evidence="1">
    <location>
        <begin position="1"/>
        <end position="11"/>
    </location>
</feature>
<feature type="compositionally biased region" description="Polar residues" evidence="1">
    <location>
        <begin position="86"/>
        <end position="102"/>
    </location>
</feature>
<gene>
    <name evidence="2" type="ORF">THAOC_01725</name>
</gene>
<feature type="compositionally biased region" description="Basic and acidic residues" evidence="1">
    <location>
        <begin position="361"/>
        <end position="370"/>
    </location>
</feature>
<name>K0TQR6_THAOC</name>
<feature type="compositionally biased region" description="Basic residues" evidence="1">
    <location>
        <begin position="107"/>
        <end position="116"/>
    </location>
</feature>
<evidence type="ECO:0000313" key="3">
    <source>
        <dbReference type="Proteomes" id="UP000266841"/>
    </source>
</evidence>
<sequence>MLHEESEESDAECGKCRSFSHDAAPEQDCSRISRMPSSNTSRNTNLLTAASCVATIVAVAYLGGGSGGEKSRYSVPSFTDAAGHNSEASSGVTHQPIININGASRRLWGKKKKKSTPKPTEKKKSADKSSVEGKAPEALSHSSGSTTKGPPPAEIKAKPPATEKAAGNSAFVPNPWHEDLPEVHDPCRDDPAFHHGTNGKSCKDWIERVGREMLHQARCGQGVGILNPSGEEFKVKDYCKESCGVCGWGPWAENNEYTQELKVLEAKGVNTRVTTNHPTPKPSKPPSKEPTPPPTDAAKSTETANGEASAATSSGTEILGSKVYTSSEEIGLGTQSHDGPASSEEIEGMITAGSVTQSHDPPQETVRDETPPALTEHASESQSDTNHTNHASTDTSSEHTVGAKKSGTSGTSEAKPTPVDSDVAPASSISSTRPKSEESKAPEPQHASKTSKTGGHGRS</sequence>
<evidence type="ECO:0000313" key="2">
    <source>
        <dbReference type="EMBL" id="EJK76512.1"/>
    </source>
</evidence>
<feature type="compositionally biased region" description="Basic and acidic residues" evidence="1">
    <location>
        <begin position="119"/>
        <end position="135"/>
    </location>
</feature>
<feature type="compositionally biased region" description="Pro residues" evidence="1">
    <location>
        <begin position="279"/>
        <end position="295"/>
    </location>
</feature>